<dbReference type="Proteomes" id="UP001231362">
    <property type="component" value="Unassembled WGS sequence"/>
</dbReference>
<sequence length="62" mass="7177">MIKCPVCRRMFINKDRVVLDIYNSITHQDCFTGHVSTIKDFSSYSNIINSYSIFADVKSPTR</sequence>
<evidence type="ECO:0000313" key="2">
    <source>
        <dbReference type="Proteomes" id="UP001231362"/>
    </source>
</evidence>
<protein>
    <submittedName>
        <fullName evidence="1">Uncharacterized protein</fullName>
    </submittedName>
</protein>
<name>A0ABT9V1V3_9BACL</name>
<gene>
    <name evidence="1" type="ORF">J2S07_001234</name>
</gene>
<dbReference type="EMBL" id="JAUSTU010000004">
    <property type="protein sequence ID" value="MDQ0154930.1"/>
    <property type="molecule type" value="Genomic_DNA"/>
</dbReference>
<evidence type="ECO:0000313" key="1">
    <source>
        <dbReference type="EMBL" id="MDQ0154930.1"/>
    </source>
</evidence>
<keyword evidence="2" id="KW-1185">Reference proteome</keyword>
<accession>A0ABT9V1V3</accession>
<proteinExistence type="predicted"/>
<reference evidence="1 2" key="1">
    <citation type="submission" date="2023-07" db="EMBL/GenBank/DDBJ databases">
        <title>Genomic Encyclopedia of Type Strains, Phase IV (KMG-IV): sequencing the most valuable type-strain genomes for metagenomic binning, comparative biology and taxonomic classification.</title>
        <authorList>
            <person name="Goeker M."/>
        </authorList>
    </citation>
    <scope>NUCLEOTIDE SEQUENCE [LARGE SCALE GENOMIC DNA]</scope>
    <source>
        <strain evidence="1 2">DSM 23948</strain>
    </source>
</reference>
<comment type="caution">
    <text evidence="1">The sequence shown here is derived from an EMBL/GenBank/DDBJ whole genome shotgun (WGS) entry which is preliminary data.</text>
</comment>
<organism evidence="1 2">
    <name type="scientific">Anoxybacillus andreesenii</name>
    <dbReference type="NCBI Taxonomy" id="1325932"/>
    <lineage>
        <taxon>Bacteria</taxon>
        <taxon>Bacillati</taxon>
        <taxon>Bacillota</taxon>
        <taxon>Bacilli</taxon>
        <taxon>Bacillales</taxon>
        <taxon>Anoxybacillaceae</taxon>
        <taxon>Anoxybacillus</taxon>
    </lineage>
</organism>